<dbReference type="AlphaFoldDB" id="A0A1H8RUD8"/>
<name>A0A1H8RUD8_9GAMM</name>
<dbReference type="RefSeq" id="WP_091640881.1">
    <property type="nucleotide sequence ID" value="NZ_FOEG01000002.1"/>
</dbReference>
<dbReference type="EMBL" id="FOEG01000002">
    <property type="protein sequence ID" value="SEO69907.1"/>
    <property type="molecule type" value="Genomic_DNA"/>
</dbReference>
<dbReference type="OrthoDB" id="5959530at2"/>
<sequence length="112" mass="12146">MTASGLLIAVLILGGVALAWSALMGAQEQARRAAARRCRDLGLQFLDESLVRVRTRPGRSRSGRLGLVHWYRFEFSADGSRRHGGMVTVAGRAVRAIEMEPWPEPGSAEEGG</sequence>
<dbReference type="Pfam" id="PF11743">
    <property type="entry name" value="DUF3301"/>
    <property type="match status" value="1"/>
</dbReference>
<proteinExistence type="predicted"/>
<dbReference type="STRING" id="406100.SAMN04488052_102255"/>
<dbReference type="InterPro" id="IPR021732">
    <property type="entry name" value="DUF3301"/>
</dbReference>
<gene>
    <name evidence="1" type="ORF">SAMN04488052_102255</name>
</gene>
<protein>
    <recommendedName>
        <fullName evidence="3">DUF3301 domain-containing protein</fullName>
    </recommendedName>
</protein>
<organism evidence="1 2">
    <name type="scientific">Aquisalimonas asiatica</name>
    <dbReference type="NCBI Taxonomy" id="406100"/>
    <lineage>
        <taxon>Bacteria</taxon>
        <taxon>Pseudomonadati</taxon>
        <taxon>Pseudomonadota</taxon>
        <taxon>Gammaproteobacteria</taxon>
        <taxon>Chromatiales</taxon>
        <taxon>Ectothiorhodospiraceae</taxon>
        <taxon>Aquisalimonas</taxon>
    </lineage>
</organism>
<evidence type="ECO:0000313" key="2">
    <source>
        <dbReference type="Proteomes" id="UP000199657"/>
    </source>
</evidence>
<evidence type="ECO:0000313" key="1">
    <source>
        <dbReference type="EMBL" id="SEO69907.1"/>
    </source>
</evidence>
<dbReference type="Proteomes" id="UP000199657">
    <property type="component" value="Unassembled WGS sequence"/>
</dbReference>
<accession>A0A1H8RUD8</accession>
<reference evidence="1 2" key="1">
    <citation type="submission" date="2016-10" db="EMBL/GenBank/DDBJ databases">
        <authorList>
            <person name="de Groot N.N."/>
        </authorList>
    </citation>
    <scope>NUCLEOTIDE SEQUENCE [LARGE SCALE GENOMIC DNA]</scope>
    <source>
        <strain evidence="1 2">CGMCC 1.6291</strain>
    </source>
</reference>
<evidence type="ECO:0008006" key="3">
    <source>
        <dbReference type="Google" id="ProtNLM"/>
    </source>
</evidence>
<keyword evidence="2" id="KW-1185">Reference proteome</keyword>